<comment type="similarity">
    <text evidence="7">Belongs to the binding-protein-dependent transport system permease family.</text>
</comment>
<dbReference type="Gene3D" id="1.10.3720.10">
    <property type="entry name" value="MetI-like"/>
    <property type="match status" value="1"/>
</dbReference>
<dbReference type="SUPFAM" id="SSF161098">
    <property type="entry name" value="MetI-like"/>
    <property type="match status" value="1"/>
</dbReference>
<dbReference type="InterPro" id="IPR051322">
    <property type="entry name" value="AA_ABC_Transporter_Permease"/>
</dbReference>
<feature type="transmembrane region" description="Helical" evidence="7">
    <location>
        <begin position="195"/>
        <end position="218"/>
    </location>
</feature>
<evidence type="ECO:0000256" key="1">
    <source>
        <dbReference type="ARBA" id="ARBA00004651"/>
    </source>
</evidence>
<keyword evidence="5 7" id="KW-1133">Transmembrane helix</keyword>
<evidence type="ECO:0000313" key="9">
    <source>
        <dbReference type="EMBL" id="NHC15781.1"/>
    </source>
</evidence>
<dbReference type="InterPro" id="IPR035906">
    <property type="entry name" value="MetI-like_sf"/>
</dbReference>
<dbReference type="CDD" id="cd06261">
    <property type="entry name" value="TM_PBP2"/>
    <property type="match status" value="1"/>
</dbReference>
<comment type="caution">
    <text evidence="9">The sequence shown here is derived from an EMBL/GenBank/DDBJ whole genome shotgun (WGS) entry which is preliminary data.</text>
</comment>
<evidence type="ECO:0000256" key="2">
    <source>
        <dbReference type="ARBA" id="ARBA00022448"/>
    </source>
</evidence>
<evidence type="ECO:0000313" key="10">
    <source>
        <dbReference type="Proteomes" id="UP000800981"/>
    </source>
</evidence>
<accession>A0ABX0H1M7</accession>
<keyword evidence="4 7" id="KW-0812">Transmembrane</keyword>
<name>A0ABX0H1M7_9ACTN</name>
<proteinExistence type="inferred from homology"/>
<feature type="transmembrane region" description="Helical" evidence="7">
    <location>
        <begin position="98"/>
        <end position="115"/>
    </location>
</feature>
<organism evidence="9 10">
    <name type="scientific">Motilibacter deserti</name>
    <dbReference type="NCBI Taxonomy" id="2714956"/>
    <lineage>
        <taxon>Bacteria</taxon>
        <taxon>Bacillati</taxon>
        <taxon>Actinomycetota</taxon>
        <taxon>Actinomycetes</taxon>
        <taxon>Motilibacterales</taxon>
        <taxon>Motilibacteraceae</taxon>
        <taxon>Motilibacter</taxon>
    </lineage>
</organism>
<keyword evidence="2 7" id="KW-0813">Transport</keyword>
<evidence type="ECO:0000256" key="7">
    <source>
        <dbReference type="RuleBase" id="RU363032"/>
    </source>
</evidence>
<evidence type="ECO:0000259" key="8">
    <source>
        <dbReference type="PROSITE" id="PS50928"/>
    </source>
</evidence>
<feature type="domain" description="ABC transmembrane type-1" evidence="8">
    <location>
        <begin position="20"/>
        <end position="214"/>
    </location>
</feature>
<dbReference type="PROSITE" id="PS50928">
    <property type="entry name" value="ABC_TM1"/>
    <property type="match status" value="1"/>
</dbReference>
<reference evidence="9 10" key="1">
    <citation type="submission" date="2020-03" db="EMBL/GenBank/DDBJ databases">
        <title>Two novel Motilibacter sp.</title>
        <authorList>
            <person name="Liu S."/>
        </authorList>
    </citation>
    <scope>NUCLEOTIDE SEQUENCE [LARGE SCALE GENOMIC DNA]</scope>
    <source>
        <strain evidence="9 10">E257</strain>
    </source>
</reference>
<dbReference type="PANTHER" id="PTHR30450:SF1">
    <property type="entry name" value="D-METHIONINE TRANSPORT SYSTEM PERMEASE PROTEIN METI-RELATED"/>
    <property type="match status" value="1"/>
</dbReference>
<feature type="transmembrane region" description="Helical" evidence="7">
    <location>
        <begin position="65"/>
        <end position="86"/>
    </location>
</feature>
<sequence>MSMFDVFDSPVIQERLPEATLETFQMVGWSTVLTAILGLPLGLVLHATARGGLAPNAVVNRVLGLVVNIGRSLPFLILLIAIIPFTKLIVGTNIGPKAVIVPLTVGAVPFFARLVETSVREVSPGKVEAARVMGSSRLQIVSKVLVPEALPSIVSGLTVTTVALISYSAMAGSVGGGGLGFLAVSYGYNRYMTDVMVVTVIVLILIVQVVQLVGDFLVRRLDHR</sequence>
<evidence type="ECO:0000256" key="3">
    <source>
        <dbReference type="ARBA" id="ARBA00022475"/>
    </source>
</evidence>
<dbReference type="Pfam" id="PF00528">
    <property type="entry name" value="BPD_transp_1"/>
    <property type="match status" value="1"/>
</dbReference>
<keyword evidence="6 7" id="KW-0472">Membrane</keyword>
<dbReference type="RefSeq" id="WP_166284272.1">
    <property type="nucleotide sequence ID" value="NZ_JAANNP010000054.1"/>
</dbReference>
<keyword evidence="3" id="KW-1003">Cell membrane</keyword>
<comment type="subcellular location">
    <subcellularLocation>
        <location evidence="1 7">Cell membrane</location>
        <topology evidence="1 7">Multi-pass membrane protein</topology>
    </subcellularLocation>
</comment>
<dbReference type="Proteomes" id="UP000800981">
    <property type="component" value="Unassembled WGS sequence"/>
</dbReference>
<keyword evidence="10" id="KW-1185">Reference proteome</keyword>
<gene>
    <name evidence="9" type="ORF">G9H71_18530</name>
</gene>
<protein>
    <submittedName>
        <fullName evidence="9">ABC transporter permease</fullName>
    </submittedName>
</protein>
<feature type="transmembrane region" description="Helical" evidence="7">
    <location>
        <begin position="162"/>
        <end position="183"/>
    </location>
</feature>
<feature type="transmembrane region" description="Helical" evidence="7">
    <location>
        <begin position="26"/>
        <end position="45"/>
    </location>
</feature>
<evidence type="ECO:0000256" key="6">
    <source>
        <dbReference type="ARBA" id="ARBA00023136"/>
    </source>
</evidence>
<evidence type="ECO:0000256" key="5">
    <source>
        <dbReference type="ARBA" id="ARBA00022989"/>
    </source>
</evidence>
<dbReference type="EMBL" id="JAANNP010000054">
    <property type="protein sequence ID" value="NHC15781.1"/>
    <property type="molecule type" value="Genomic_DNA"/>
</dbReference>
<evidence type="ECO:0000256" key="4">
    <source>
        <dbReference type="ARBA" id="ARBA00022692"/>
    </source>
</evidence>
<dbReference type="InterPro" id="IPR000515">
    <property type="entry name" value="MetI-like"/>
</dbReference>
<dbReference type="PANTHER" id="PTHR30450">
    <property type="entry name" value="ABC TRANSPORTER PERMEASE"/>
    <property type="match status" value="1"/>
</dbReference>